<dbReference type="InterPro" id="IPR006144">
    <property type="entry name" value="Secretion_HlyD_CS"/>
</dbReference>
<dbReference type="RefSeq" id="WP_246370810.1">
    <property type="nucleotide sequence ID" value="NZ_JACIDK010000003.1"/>
</dbReference>
<proteinExistence type="inferred from homology"/>
<dbReference type="EMBL" id="JACIDK010000003">
    <property type="protein sequence ID" value="MBB3891558.1"/>
    <property type="molecule type" value="Genomic_DNA"/>
</dbReference>
<dbReference type="Pfam" id="PF25994">
    <property type="entry name" value="HH_AprE"/>
    <property type="match status" value="1"/>
</dbReference>
<evidence type="ECO:0000256" key="10">
    <source>
        <dbReference type="SAM" id="Coils"/>
    </source>
</evidence>
<dbReference type="AlphaFoldDB" id="A0A839ZZI1"/>
<dbReference type="GO" id="GO:0009306">
    <property type="term" value="P:protein secretion"/>
    <property type="evidence" value="ECO:0007669"/>
    <property type="project" value="InterPro"/>
</dbReference>
<keyword evidence="6 9" id="KW-0812">Transmembrane</keyword>
<dbReference type="InterPro" id="IPR010129">
    <property type="entry name" value="T1SS_HlyD"/>
</dbReference>
<keyword evidence="4 9" id="KW-1003">Cell membrane</keyword>
<evidence type="ECO:0000256" key="6">
    <source>
        <dbReference type="ARBA" id="ARBA00022692"/>
    </source>
</evidence>
<keyword evidence="10" id="KW-0175">Coiled coil</keyword>
<dbReference type="InterPro" id="IPR050739">
    <property type="entry name" value="MFP"/>
</dbReference>
<keyword evidence="14" id="KW-1185">Reference proteome</keyword>
<evidence type="ECO:0000256" key="5">
    <source>
        <dbReference type="ARBA" id="ARBA00022519"/>
    </source>
</evidence>
<dbReference type="GO" id="GO:0005886">
    <property type="term" value="C:plasma membrane"/>
    <property type="evidence" value="ECO:0007669"/>
    <property type="project" value="UniProtKB-SubCell"/>
</dbReference>
<evidence type="ECO:0000256" key="4">
    <source>
        <dbReference type="ARBA" id="ARBA00022475"/>
    </source>
</evidence>
<evidence type="ECO:0000256" key="2">
    <source>
        <dbReference type="ARBA" id="ARBA00009477"/>
    </source>
</evidence>
<comment type="subcellular location">
    <subcellularLocation>
        <location evidence="1 9">Cell inner membrane</location>
        <topology evidence="1 9">Single-pass membrane protein</topology>
    </subcellularLocation>
</comment>
<dbReference type="Pfam" id="PF26002">
    <property type="entry name" value="Beta-barrel_AprE"/>
    <property type="match status" value="1"/>
</dbReference>
<keyword evidence="7 9" id="KW-1133">Transmembrane helix</keyword>
<keyword evidence="3 9" id="KW-0813">Transport</keyword>
<accession>A0A839ZZI1</accession>
<feature type="coiled-coil region" evidence="10">
    <location>
        <begin position="239"/>
        <end position="273"/>
    </location>
</feature>
<sequence length="457" mass="50223">MKMDFNAPKPYVTPQFDDKDLVPLDPVLAQRMRRPIMAGAAVVGVFVVGLTLFAAVAKVDSAVVAPGVVRVEDNRKTIRHREGGTIKSINVKEGQRVRQNQVLLTFDEVQPRASTDVLQNQYDTLTAQLARFQAEATDQKTLVIPAELTARASNDPRVAGIIRDQEFLFTSRLQFFETQGAVLAQKLQQLETQISGVQAQVDAVRESDRLTREELAGYQTLYEKGYAPKTLILRYQRSLADLAGRKGQLIAEITRLREQIGETRLQITTLKEQRITQAAEGLRQMQTGLAEATPKLAAARQMLNAATVRSPADGYVLDLTQFTIGGVVAPGERLMSVVPANAPLIVTGRIKPQDVDVVKPGMKAKVRLSAFNARRTPPVDATVVTVSADQLADEKTGEGYFRVDLKIDPQELVKLPKGDKLTPGMPAETMIVTGNRSILSYVVSPLTDTIRDALRED</sequence>
<dbReference type="Proteomes" id="UP000530564">
    <property type="component" value="Unassembled WGS sequence"/>
</dbReference>
<keyword evidence="5 9" id="KW-0997">Cell inner membrane</keyword>
<dbReference type="PANTHER" id="PTHR30386:SF17">
    <property type="entry name" value="ALKALINE PROTEASE SECRETION PROTEIN APRE"/>
    <property type="match status" value="1"/>
</dbReference>
<gene>
    <name evidence="13" type="ORF">GGQ61_002286</name>
</gene>
<evidence type="ECO:0000256" key="9">
    <source>
        <dbReference type="RuleBase" id="RU365093"/>
    </source>
</evidence>
<evidence type="ECO:0000259" key="11">
    <source>
        <dbReference type="Pfam" id="PF25994"/>
    </source>
</evidence>
<dbReference type="NCBIfam" id="TIGR01843">
    <property type="entry name" value="type_I_hlyD"/>
    <property type="match status" value="1"/>
</dbReference>
<dbReference type="InterPro" id="IPR058982">
    <property type="entry name" value="Beta-barrel_AprE"/>
</dbReference>
<organism evidence="13 14">
    <name type="scientific">Phenylobacterium haematophilum</name>
    <dbReference type="NCBI Taxonomy" id="98513"/>
    <lineage>
        <taxon>Bacteria</taxon>
        <taxon>Pseudomonadati</taxon>
        <taxon>Pseudomonadota</taxon>
        <taxon>Alphaproteobacteria</taxon>
        <taxon>Caulobacterales</taxon>
        <taxon>Caulobacteraceae</taxon>
        <taxon>Phenylobacterium</taxon>
    </lineage>
</organism>
<dbReference type="PROSITE" id="PS00543">
    <property type="entry name" value="HLYD_FAMILY"/>
    <property type="match status" value="1"/>
</dbReference>
<dbReference type="PANTHER" id="PTHR30386">
    <property type="entry name" value="MEMBRANE FUSION SUBUNIT OF EMRAB-TOLC MULTIDRUG EFFLUX PUMP"/>
    <property type="match status" value="1"/>
</dbReference>
<protein>
    <recommendedName>
        <fullName evidence="9">Membrane fusion protein (MFP) family protein</fullName>
    </recommendedName>
</protein>
<evidence type="ECO:0000313" key="13">
    <source>
        <dbReference type="EMBL" id="MBB3891558.1"/>
    </source>
</evidence>
<comment type="similarity">
    <text evidence="2 9">Belongs to the membrane fusion protein (MFP) (TC 8.A.1) family.</text>
</comment>
<feature type="domain" description="AprE-like beta-barrel" evidence="12">
    <location>
        <begin position="344"/>
        <end position="434"/>
    </location>
</feature>
<evidence type="ECO:0000313" key="14">
    <source>
        <dbReference type="Proteomes" id="UP000530564"/>
    </source>
</evidence>
<evidence type="ECO:0000256" key="8">
    <source>
        <dbReference type="ARBA" id="ARBA00023136"/>
    </source>
</evidence>
<dbReference type="Gene3D" id="2.40.50.100">
    <property type="match status" value="1"/>
</dbReference>
<keyword evidence="8 9" id="KW-0472">Membrane</keyword>
<evidence type="ECO:0000256" key="3">
    <source>
        <dbReference type="ARBA" id="ARBA00022448"/>
    </source>
</evidence>
<reference evidence="13 14" key="1">
    <citation type="submission" date="2020-08" db="EMBL/GenBank/DDBJ databases">
        <title>Genomic Encyclopedia of Type Strains, Phase IV (KMG-IV): sequencing the most valuable type-strain genomes for metagenomic binning, comparative biology and taxonomic classification.</title>
        <authorList>
            <person name="Goeker M."/>
        </authorList>
    </citation>
    <scope>NUCLEOTIDE SEQUENCE [LARGE SCALE GENOMIC DNA]</scope>
    <source>
        <strain evidence="13 14">DSM 21793</strain>
    </source>
</reference>
<name>A0A839ZZI1_9CAUL</name>
<feature type="domain" description="AprE-like long alpha-helical hairpin" evidence="11">
    <location>
        <begin position="112"/>
        <end position="301"/>
    </location>
</feature>
<evidence type="ECO:0000259" key="12">
    <source>
        <dbReference type="Pfam" id="PF26002"/>
    </source>
</evidence>
<evidence type="ECO:0000256" key="7">
    <source>
        <dbReference type="ARBA" id="ARBA00022989"/>
    </source>
</evidence>
<dbReference type="InterPro" id="IPR058781">
    <property type="entry name" value="HH_AprE-like"/>
</dbReference>
<dbReference type="PRINTS" id="PR01490">
    <property type="entry name" value="RTXTOXIND"/>
</dbReference>
<comment type="caution">
    <text evidence="13">The sequence shown here is derived from an EMBL/GenBank/DDBJ whole genome shotgun (WGS) entry which is preliminary data.</text>
</comment>
<evidence type="ECO:0000256" key="1">
    <source>
        <dbReference type="ARBA" id="ARBA00004377"/>
    </source>
</evidence>
<dbReference type="Gene3D" id="2.40.30.170">
    <property type="match status" value="1"/>
</dbReference>
<feature type="transmembrane region" description="Helical" evidence="9">
    <location>
        <begin position="36"/>
        <end position="57"/>
    </location>
</feature>